<keyword evidence="3" id="KW-1185">Reference proteome</keyword>
<dbReference type="AlphaFoldDB" id="A0A919TT49"/>
<gene>
    <name evidence="2" type="ORF">Ate02nite_36290</name>
</gene>
<comment type="caution">
    <text evidence="2">The sequence shown here is derived from an EMBL/GenBank/DDBJ whole genome shotgun (WGS) entry which is preliminary data.</text>
</comment>
<feature type="region of interest" description="Disordered" evidence="1">
    <location>
        <begin position="360"/>
        <end position="380"/>
    </location>
</feature>
<dbReference type="RefSeq" id="WP_354262184.1">
    <property type="nucleotide sequence ID" value="NZ_JBEPKC010000001.1"/>
</dbReference>
<evidence type="ECO:0000313" key="2">
    <source>
        <dbReference type="EMBL" id="GIF20899.1"/>
    </source>
</evidence>
<evidence type="ECO:0000256" key="1">
    <source>
        <dbReference type="SAM" id="MobiDB-lite"/>
    </source>
</evidence>
<sequence length="448" mass="50425">MVSRLSWINVWPSTGHPDQPWLDHPDEDAFVRSSRSVCELYTEAVRDAGLPARHSELRLFCWHEDDRDDVLLEMDTDVAAGFEAGTITLPPGIAALPELARAALALEIVHAAASRLGIERGWDQGALDGARRHVLDRRLRFRWEGPAKISPDRTLTAHPVFVLHDDGYGRATIHVRRRDDGDLVVVSVPALAFSTSAGFARSARTLRWRGKRRVEMVPYEGLSAGVGKHEIWRDSQGLLAVDLDDPATRGEPVAENDRAEVAPTDRIPAVVVRTYADREPVWLEVGLSDIEGLRPQTDADDEYYITQVDLAELAGRSEQWRAWWRGSGLDALEFRMHFTFGHPEHEAPTRFRRHRGKLRVSGTRDHPGFASNTDTPPRRQARDDLQALIDLAGEHLKLPIAPRLPDPPMPSPETMAIRRGNRRPDLTQLLNDVFLLLNQQQDPSPEER</sequence>
<reference evidence="2" key="1">
    <citation type="submission" date="2021-01" db="EMBL/GenBank/DDBJ databases">
        <title>Whole genome shotgun sequence of Actinoplanes tereljensis NBRC 105297.</title>
        <authorList>
            <person name="Komaki H."/>
            <person name="Tamura T."/>
        </authorList>
    </citation>
    <scope>NUCLEOTIDE SEQUENCE</scope>
    <source>
        <strain evidence="2">NBRC 105297</strain>
    </source>
</reference>
<evidence type="ECO:0000313" key="3">
    <source>
        <dbReference type="Proteomes" id="UP000623608"/>
    </source>
</evidence>
<organism evidence="2 3">
    <name type="scientific">Paractinoplanes tereljensis</name>
    <dbReference type="NCBI Taxonomy" id="571912"/>
    <lineage>
        <taxon>Bacteria</taxon>
        <taxon>Bacillati</taxon>
        <taxon>Actinomycetota</taxon>
        <taxon>Actinomycetes</taxon>
        <taxon>Micromonosporales</taxon>
        <taxon>Micromonosporaceae</taxon>
        <taxon>Paractinoplanes</taxon>
    </lineage>
</organism>
<dbReference type="Proteomes" id="UP000623608">
    <property type="component" value="Unassembled WGS sequence"/>
</dbReference>
<proteinExistence type="predicted"/>
<name>A0A919TT49_9ACTN</name>
<protein>
    <submittedName>
        <fullName evidence="2">Uncharacterized protein</fullName>
    </submittedName>
</protein>
<accession>A0A919TT49</accession>
<dbReference type="EMBL" id="BOMY01000023">
    <property type="protein sequence ID" value="GIF20899.1"/>
    <property type="molecule type" value="Genomic_DNA"/>
</dbReference>